<evidence type="ECO:0000313" key="2">
    <source>
        <dbReference type="EMBL" id="WPK11260.1"/>
    </source>
</evidence>
<keyword evidence="3" id="KW-1185">Reference proteome</keyword>
<feature type="chain" id="PRO_5045230516" description="Lipoprotein" evidence="1">
    <location>
        <begin position="24"/>
        <end position="109"/>
    </location>
</feature>
<organism evidence="2 3">
    <name type="scientific">Lysinibacillus louembei</name>
    <dbReference type="NCBI Taxonomy" id="1470088"/>
    <lineage>
        <taxon>Bacteria</taxon>
        <taxon>Bacillati</taxon>
        <taxon>Bacillota</taxon>
        <taxon>Bacilli</taxon>
        <taxon>Bacillales</taxon>
        <taxon>Bacillaceae</taxon>
        <taxon>Lysinibacillus</taxon>
    </lineage>
</organism>
<dbReference type="EMBL" id="CP137624">
    <property type="protein sequence ID" value="WPK11260.1"/>
    <property type="molecule type" value="Genomic_DNA"/>
</dbReference>
<dbReference type="PROSITE" id="PS51257">
    <property type="entry name" value="PROKAR_LIPOPROTEIN"/>
    <property type="match status" value="1"/>
</dbReference>
<accession>A0ABZ0RUU8</accession>
<reference evidence="2 3" key="1">
    <citation type="submission" date="2023-09" db="EMBL/GenBank/DDBJ databases">
        <authorList>
            <person name="Page C.A."/>
            <person name="Perez-Diaz I.M."/>
        </authorList>
    </citation>
    <scope>NUCLEOTIDE SEQUENCE [LARGE SCALE GENOMIC DNA]</scope>
    <source>
        <strain evidence="2 3">Ll15</strain>
    </source>
</reference>
<protein>
    <recommendedName>
        <fullName evidence="4">Lipoprotein</fullName>
    </recommendedName>
</protein>
<dbReference type="Proteomes" id="UP001322664">
    <property type="component" value="Chromosome"/>
</dbReference>
<name>A0ABZ0RUU8_9BACI</name>
<keyword evidence="1" id="KW-0732">Signal</keyword>
<evidence type="ECO:0008006" key="4">
    <source>
        <dbReference type="Google" id="ProtNLM"/>
    </source>
</evidence>
<sequence length="109" mass="12823">MKKWIFIFVILCVSLLLSCGDNSQTLQMLYTDGGIEKVDKIILKDGTTGDIKTITKEEDVDKFLEMVNNIEFSPRKNQRDREGWMYQITFYDKNKVFKFTLHQVEGYLL</sequence>
<proteinExistence type="predicted"/>
<evidence type="ECO:0000256" key="1">
    <source>
        <dbReference type="SAM" id="SignalP"/>
    </source>
</evidence>
<feature type="signal peptide" evidence="1">
    <location>
        <begin position="1"/>
        <end position="23"/>
    </location>
</feature>
<gene>
    <name evidence="2" type="ORF">R6U77_15400</name>
</gene>
<dbReference type="RefSeq" id="WP_319836320.1">
    <property type="nucleotide sequence ID" value="NZ_CP137624.1"/>
</dbReference>
<evidence type="ECO:0000313" key="3">
    <source>
        <dbReference type="Proteomes" id="UP001322664"/>
    </source>
</evidence>